<dbReference type="RefSeq" id="WP_020001587.1">
    <property type="nucleotide sequence ID" value="NZ_CP192217.1"/>
</dbReference>
<sequence length="82" mass="9130">MLLNKKLININTPMKFGTTTGVAQGNCELIFEATAIDKSSYEQLTINDCYDFDHHGSILQATIQTKNSEDLSIKFRCSSKPS</sequence>
<reference evidence="1 2" key="1">
    <citation type="submission" date="2016-11" db="EMBL/GenBank/DDBJ databases">
        <authorList>
            <person name="Varghese N."/>
            <person name="Submissions S."/>
        </authorList>
    </citation>
    <scope>NUCLEOTIDE SEQUENCE [LARGE SCALE GENOMIC DNA]</scope>
    <source>
        <strain evidence="1 2">DSM 17919</strain>
    </source>
</reference>
<accession>A0A8G2C7C2</accession>
<protein>
    <submittedName>
        <fullName evidence="1">Uncharacterized protein</fullName>
    </submittedName>
</protein>
<evidence type="ECO:0000313" key="2">
    <source>
        <dbReference type="Proteomes" id="UP000184001"/>
    </source>
</evidence>
<comment type="caution">
    <text evidence="1">The sequence shown here is derived from an EMBL/GenBank/DDBJ whole genome shotgun (WGS) entry which is preliminary data.</text>
</comment>
<evidence type="ECO:0000313" key="1">
    <source>
        <dbReference type="EMBL" id="SHI61183.1"/>
    </source>
</evidence>
<organism evidence="1 2">
    <name type="scientific">Halodesulfovibrio aestuarii</name>
    <dbReference type="NCBI Taxonomy" id="126333"/>
    <lineage>
        <taxon>Bacteria</taxon>
        <taxon>Pseudomonadati</taxon>
        <taxon>Thermodesulfobacteriota</taxon>
        <taxon>Desulfovibrionia</taxon>
        <taxon>Desulfovibrionales</taxon>
        <taxon>Desulfovibrionaceae</taxon>
        <taxon>Halodesulfovibrio</taxon>
    </lineage>
</organism>
<dbReference type="EMBL" id="FQZR01000002">
    <property type="protein sequence ID" value="SHI61183.1"/>
    <property type="molecule type" value="Genomic_DNA"/>
</dbReference>
<dbReference type="AlphaFoldDB" id="A0A8G2C7C2"/>
<name>A0A8G2C7C2_9BACT</name>
<proteinExistence type="predicted"/>
<dbReference type="Proteomes" id="UP000184001">
    <property type="component" value="Unassembled WGS sequence"/>
</dbReference>
<gene>
    <name evidence="1" type="ORF">SAMN05660830_00453</name>
</gene>